<comment type="caution">
    <text evidence="1">The sequence shown here is derived from an EMBL/GenBank/DDBJ whole genome shotgun (WGS) entry which is preliminary data.</text>
</comment>
<evidence type="ECO:0000313" key="1">
    <source>
        <dbReference type="EMBL" id="RAG83633.1"/>
    </source>
</evidence>
<dbReference type="InterPro" id="IPR013321">
    <property type="entry name" value="Arc_rbn_hlx_hlx"/>
</dbReference>
<reference evidence="1 2" key="1">
    <citation type="submission" date="2018-06" db="EMBL/GenBank/DDBJ databases">
        <title>Streptacidiphilus pinicola sp. nov., isolated from pine grove soil.</title>
        <authorList>
            <person name="Roh S.G."/>
            <person name="Park S."/>
            <person name="Kim M.-K."/>
            <person name="Yun B.-R."/>
            <person name="Park J."/>
            <person name="Kim M.J."/>
            <person name="Kim Y.S."/>
            <person name="Kim S.B."/>
        </authorList>
    </citation>
    <scope>NUCLEOTIDE SEQUENCE [LARGE SCALE GENOMIC DNA]</scope>
    <source>
        <strain evidence="1 2">MMS16-CNU450</strain>
    </source>
</reference>
<dbReference type="Proteomes" id="UP000248889">
    <property type="component" value="Unassembled WGS sequence"/>
</dbReference>
<dbReference type="AlphaFoldDB" id="A0A2X0IJ28"/>
<gene>
    <name evidence="1" type="ORF">DN069_20970</name>
</gene>
<sequence>MGAFHAQLRPPGRLLYYGWNMGDKAKLSISIDEELSATLRAVAAQRQQQISTVVTHALVDYFANEQRRLDGLAAMAEYQHEHGAFTAEERREAAERVDELMGWLPKSGRPSA</sequence>
<organism evidence="1 2">
    <name type="scientific">Streptacidiphilus pinicola</name>
    <dbReference type="NCBI Taxonomy" id="2219663"/>
    <lineage>
        <taxon>Bacteria</taxon>
        <taxon>Bacillati</taxon>
        <taxon>Actinomycetota</taxon>
        <taxon>Actinomycetes</taxon>
        <taxon>Kitasatosporales</taxon>
        <taxon>Streptomycetaceae</taxon>
        <taxon>Streptacidiphilus</taxon>
    </lineage>
</organism>
<proteinExistence type="predicted"/>
<name>A0A2X0IJ28_9ACTN</name>
<accession>A0A2X0IJ28</accession>
<protein>
    <recommendedName>
        <fullName evidence="3">CopG family transcriptional regulator</fullName>
    </recommendedName>
</protein>
<keyword evidence="2" id="KW-1185">Reference proteome</keyword>
<dbReference type="GO" id="GO:0006355">
    <property type="term" value="P:regulation of DNA-templated transcription"/>
    <property type="evidence" value="ECO:0007669"/>
    <property type="project" value="InterPro"/>
</dbReference>
<dbReference type="EMBL" id="QKYN01000082">
    <property type="protein sequence ID" value="RAG83633.1"/>
    <property type="molecule type" value="Genomic_DNA"/>
</dbReference>
<evidence type="ECO:0008006" key="3">
    <source>
        <dbReference type="Google" id="ProtNLM"/>
    </source>
</evidence>
<dbReference type="Gene3D" id="1.10.1220.10">
    <property type="entry name" value="Met repressor-like"/>
    <property type="match status" value="1"/>
</dbReference>
<evidence type="ECO:0000313" key="2">
    <source>
        <dbReference type="Proteomes" id="UP000248889"/>
    </source>
</evidence>